<gene>
    <name evidence="2" type="ORF">NDI79_03635</name>
</gene>
<dbReference type="InterPro" id="IPR051030">
    <property type="entry name" value="Vitamin_B12-ABC_binding"/>
</dbReference>
<dbReference type="PROSITE" id="PS50983">
    <property type="entry name" value="FE_B12_PBP"/>
    <property type="match status" value="1"/>
</dbReference>
<evidence type="ECO:0000259" key="1">
    <source>
        <dbReference type="PROSITE" id="PS50983"/>
    </source>
</evidence>
<feature type="domain" description="Fe/B12 periplasmic-binding" evidence="1">
    <location>
        <begin position="2"/>
        <end position="285"/>
    </location>
</feature>
<sequence length="303" mass="32274">MRAVSLLPSATELLFRLGVDPVGVSHSCDYPPAARDLPTLTSTAVAHGADRSAADIDRQTRIIEGSVYDIDAERLADLDPDVVVTQATCEVCAVDASDVRAAVDRLGLDATVVTLDPHSLADVLDDVTRVGRAVGVPDRAASLRADLAARVERVTERASAAETRPRTVVLDWTDPVIAGGHWVPELVDRAVGRPGLVTEGPSTPQRWADVRAFDPEVLFVAPCGFDADRAESAVDDLRTREGWADLSAVSAGEVYAVDGNGHVNRPGPRLVDTLELFAACLHPERFDAPAPDAVRRVRAASRA</sequence>
<name>A0ABU2FXK0_9EURY</name>
<dbReference type="InterPro" id="IPR002491">
    <property type="entry name" value="ABC_transptr_periplasmic_BD"/>
</dbReference>
<dbReference type="SUPFAM" id="SSF53807">
    <property type="entry name" value="Helical backbone' metal receptor"/>
    <property type="match status" value="1"/>
</dbReference>
<organism evidence="2 3">
    <name type="scientific">Halogeometricum luteum</name>
    <dbReference type="NCBI Taxonomy" id="2950537"/>
    <lineage>
        <taxon>Archaea</taxon>
        <taxon>Methanobacteriati</taxon>
        <taxon>Methanobacteriota</taxon>
        <taxon>Stenosarchaea group</taxon>
        <taxon>Halobacteria</taxon>
        <taxon>Halobacteriales</taxon>
        <taxon>Haloferacaceae</taxon>
        <taxon>Halogeometricum</taxon>
    </lineage>
</organism>
<proteinExistence type="predicted"/>
<evidence type="ECO:0000313" key="2">
    <source>
        <dbReference type="EMBL" id="MDS0293264.1"/>
    </source>
</evidence>
<dbReference type="EMBL" id="JAMQOQ010000001">
    <property type="protein sequence ID" value="MDS0293264.1"/>
    <property type="molecule type" value="Genomic_DNA"/>
</dbReference>
<dbReference type="Pfam" id="PF01497">
    <property type="entry name" value="Peripla_BP_2"/>
    <property type="match status" value="1"/>
</dbReference>
<reference evidence="2 3" key="1">
    <citation type="submission" date="2022-06" db="EMBL/GenBank/DDBJ databases">
        <title>Halogeometricum sp. a new haloarchaeum isolate from saline soil.</title>
        <authorList>
            <person name="Strakova D."/>
            <person name="Galisteo C."/>
            <person name="Sanchez-Porro C."/>
            <person name="Ventosa A."/>
        </authorList>
    </citation>
    <scope>NUCLEOTIDE SEQUENCE [LARGE SCALE GENOMIC DNA]</scope>
    <source>
        <strain evidence="3">S3BR25-2</strain>
    </source>
</reference>
<accession>A0ABU2FXK0</accession>
<evidence type="ECO:0000313" key="3">
    <source>
        <dbReference type="Proteomes" id="UP001254813"/>
    </source>
</evidence>
<dbReference type="Gene3D" id="3.40.50.1980">
    <property type="entry name" value="Nitrogenase molybdenum iron protein domain"/>
    <property type="match status" value="2"/>
</dbReference>
<dbReference type="RefSeq" id="WP_310927085.1">
    <property type="nucleotide sequence ID" value="NZ_JAMQOQ010000001.1"/>
</dbReference>
<dbReference type="Proteomes" id="UP001254813">
    <property type="component" value="Unassembled WGS sequence"/>
</dbReference>
<dbReference type="PANTHER" id="PTHR42860:SF1">
    <property type="entry name" value="VITAMIN B12-BINDING PROTEIN"/>
    <property type="match status" value="1"/>
</dbReference>
<comment type="caution">
    <text evidence="2">The sequence shown here is derived from an EMBL/GenBank/DDBJ whole genome shotgun (WGS) entry which is preliminary data.</text>
</comment>
<protein>
    <submittedName>
        <fullName evidence="2">ABC transporter substrate-binding protein</fullName>
    </submittedName>
</protein>
<keyword evidence="3" id="KW-1185">Reference proteome</keyword>
<dbReference type="PANTHER" id="PTHR42860">
    <property type="entry name" value="VITAMIN B12-BINDING PROTEIN"/>
    <property type="match status" value="1"/>
</dbReference>